<dbReference type="Proteomes" id="UP000273643">
    <property type="component" value="Unassembled WGS sequence"/>
</dbReference>
<dbReference type="OrthoDB" id="7941246at2"/>
<dbReference type="InterPro" id="IPR001509">
    <property type="entry name" value="Epimerase_deHydtase"/>
</dbReference>
<feature type="domain" description="NAD-dependent epimerase/dehydratase" evidence="1">
    <location>
        <begin position="4"/>
        <end position="215"/>
    </location>
</feature>
<dbReference type="Pfam" id="PF01370">
    <property type="entry name" value="Epimerase"/>
    <property type="match status" value="1"/>
</dbReference>
<dbReference type="InterPro" id="IPR036291">
    <property type="entry name" value="NAD(P)-bd_dom_sf"/>
</dbReference>
<dbReference type="EMBL" id="RJUK01000001">
    <property type="protein sequence ID" value="ROQ21595.1"/>
    <property type="molecule type" value="Genomic_DNA"/>
</dbReference>
<evidence type="ECO:0000259" key="1">
    <source>
        <dbReference type="Pfam" id="PF01370"/>
    </source>
</evidence>
<keyword evidence="3" id="KW-1185">Reference proteome</keyword>
<evidence type="ECO:0000313" key="2">
    <source>
        <dbReference type="EMBL" id="ROQ21595.1"/>
    </source>
</evidence>
<proteinExistence type="predicted"/>
<reference evidence="2 3" key="1">
    <citation type="submission" date="2018-11" db="EMBL/GenBank/DDBJ databases">
        <title>Genomic Encyclopedia of Type Strains, Phase IV (KMG-IV): sequencing the most valuable type-strain genomes for metagenomic binning, comparative biology and taxonomic classification.</title>
        <authorList>
            <person name="Goeker M."/>
        </authorList>
    </citation>
    <scope>NUCLEOTIDE SEQUENCE [LARGE SCALE GENOMIC DNA]</scope>
    <source>
        <strain evidence="2 3">DSM 16974</strain>
    </source>
</reference>
<dbReference type="AlphaFoldDB" id="A0A3N1NZH2"/>
<protein>
    <submittedName>
        <fullName evidence="2">Nucleoside-diphosphate-sugar epimerase</fullName>
    </submittedName>
</protein>
<dbReference type="Gene3D" id="3.40.50.720">
    <property type="entry name" value="NAD(P)-binding Rossmann-like Domain"/>
    <property type="match status" value="1"/>
</dbReference>
<name>A0A3N1NZH2_9GAMM</name>
<dbReference type="SUPFAM" id="SSF51735">
    <property type="entry name" value="NAD(P)-binding Rossmann-fold domains"/>
    <property type="match status" value="1"/>
</dbReference>
<organism evidence="2 3">
    <name type="scientific">Marinimicrobium koreense</name>
    <dbReference type="NCBI Taxonomy" id="306545"/>
    <lineage>
        <taxon>Bacteria</taxon>
        <taxon>Pseudomonadati</taxon>
        <taxon>Pseudomonadota</taxon>
        <taxon>Gammaproteobacteria</taxon>
        <taxon>Cellvibrionales</taxon>
        <taxon>Cellvibrionaceae</taxon>
        <taxon>Marinimicrobium</taxon>
    </lineage>
</organism>
<sequence>MKVLFIGGTGQISTAVSRLLAAEGVDLWLLNRGNRSEFVPEGARVVQGDIKNRRDIQALLKDEYFDVVVNWIVFHPDEIDRDIEYFTGKTGQYIFISTVATYQRPPVYYVLDESTPQHNPVWDYATSKIACEQRLLAAYREHDFPATIVRPSQTYGEASIPFAVNSAEHPWTLADRILKGKKVIVPGDGSSLWCITHNTDFAKGFAGLLGHTQTLGHAFHITSDEVKTWDQYLDELGRALGVKPRPIHMTSGCIARFLPEFEAPLLGDASISFVLDNTKIKTFVPGYRATTRFEKGIRQSVAYYRNHPQCQTVDDSLNATMDRAIAAYEQFLESI</sequence>
<dbReference type="RefSeq" id="WP_123638561.1">
    <property type="nucleotide sequence ID" value="NZ_RJUK01000001.1"/>
</dbReference>
<evidence type="ECO:0000313" key="3">
    <source>
        <dbReference type="Proteomes" id="UP000273643"/>
    </source>
</evidence>
<dbReference type="PANTHER" id="PTHR43245">
    <property type="entry name" value="BIFUNCTIONAL POLYMYXIN RESISTANCE PROTEIN ARNA"/>
    <property type="match status" value="1"/>
</dbReference>
<comment type="caution">
    <text evidence="2">The sequence shown here is derived from an EMBL/GenBank/DDBJ whole genome shotgun (WGS) entry which is preliminary data.</text>
</comment>
<accession>A0A3N1NZH2</accession>
<dbReference type="InterPro" id="IPR050177">
    <property type="entry name" value="Lipid_A_modif_metabolic_enz"/>
</dbReference>
<gene>
    <name evidence="2" type="ORF">EDC38_2221</name>
</gene>